<feature type="transmembrane region" description="Helical" evidence="7">
    <location>
        <begin position="87"/>
        <end position="104"/>
    </location>
</feature>
<keyword evidence="5 7" id="KW-1133">Transmembrane helix</keyword>
<keyword evidence="4 7" id="KW-0812">Transmembrane</keyword>
<evidence type="ECO:0000313" key="11">
    <source>
        <dbReference type="Proteomes" id="UP000030008"/>
    </source>
</evidence>
<proteinExistence type="inferred from homology"/>
<dbReference type="InterPro" id="IPR045018">
    <property type="entry name" value="Azg-like"/>
</dbReference>
<dbReference type="EMBL" id="WWTN01000009">
    <property type="protein sequence ID" value="MZH55553.1"/>
    <property type="molecule type" value="Genomic_DNA"/>
</dbReference>
<evidence type="ECO:0000313" key="10">
    <source>
        <dbReference type="EMBL" id="MZH55553.1"/>
    </source>
</evidence>
<evidence type="ECO:0000256" key="3">
    <source>
        <dbReference type="ARBA" id="ARBA00022448"/>
    </source>
</evidence>
<reference evidence="9" key="3">
    <citation type="journal article" date="2022" name="Clin. Infect. Dis.">
        <title>Association between Clostridium innocuum and antibiotic-associated diarrhea in adults and children: A cross-sectional study and comparative genomics analysis.</title>
        <authorList>
            <person name="Cherny K.E."/>
            <person name="Muscat E.B."/>
            <person name="Balaji A."/>
            <person name="Mukherjee J."/>
            <person name="Ozer E.A."/>
            <person name="Angarone M.P."/>
            <person name="Hauser A.R."/>
            <person name="Sichel J.S."/>
            <person name="Amponsah E."/>
            <person name="Kociolek L.K."/>
        </authorList>
    </citation>
    <scope>NUCLEOTIDE SEQUENCE</scope>
    <source>
        <strain evidence="9">NU1-AC-029v</strain>
    </source>
</reference>
<dbReference type="GO" id="GO:0005886">
    <property type="term" value="C:plasma membrane"/>
    <property type="evidence" value="ECO:0007669"/>
    <property type="project" value="TreeGrafter"/>
</dbReference>
<dbReference type="Proteomes" id="UP000604383">
    <property type="component" value="Unassembled WGS sequence"/>
</dbReference>
<dbReference type="GO" id="GO:0005345">
    <property type="term" value="F:purine nucleobase transmembrane transporter activity"/>
    <property type="evidence" value="ECO:0007669"/>
    <property type="project" value="TreeGrafter"/>
</dbReference>
<feature type="transmembrane region" description="Helical" evidence="7">
    <location>
        <begin position="63"/>
        <end position="82"/>
    </location>
</feature>
<feature type="transmembrane region" description="Helical" evidence="7">
    <location>
        <begin position="426"/>
        <end position="443"/>
    </location>
</feature>
<comment type="similarity">
    <text evidence="2">Belongs to the nucleobase:cation symporter-2 (NCS2) (TC 2.A.40) family. Azg-like subfamily.</text>
</comment>
<reference evidence="10" key="2">
    <citation type="journal article" date="2019" name="Nat. Med.">
        <title>A library of human gut bacterial isolates paired with longitudinal multiomics data enables mechanistic microbiome research.</title>
        <authorList>
            <person name="Poyet M."/>
            <person name="Groussin M."/>
            <person name="Gibbons S.M."/>
            <person name="Avila-Pacheco J."/>
            <person name="Jiang X."/>
            <person name="Kearney S.M."/>
            <person name="Perrotta A.R."/>
            <person name="Berdy B."/>
            <person name="Zhao S."/>
            <person name="Lieberman T.D."/>
            <person name="Swanson P.K."/>
            <person name="Smith M."/>
            <person name="Roesemann S."/>
            <person name="Alexander J.E."/>
            <person name="Rich S.A."/>
            <person name="Livny J."/>
            <person name="Vlamakis H."/>
            <person name="Clish C."/>
            <person name="Bullock K."/>
            <person name="Deik A."/>
            <person name="Scott J."/>
            <person name="Pierce K.A."/>
            <person name="Xavier R.J."/>
            <person name="Alm E.J."/>
        </authorList>
    </citation>
    <scope>NUCLEOTIDE SEQUENCE</scope>
    <source>
        <strain evidence="10">BIOML-A12</strain>
    </source>
</reference>
<name>A0A099IBV6_CLOIN</name>
<evidence type="ECO:0000313" key="8">
    <source>
        <dbReference type="EMBL" id="KGJ54677.1"/>
    </source>
</evidence>
<dbReference type="InterPro" id="IPR006043">
    <property type="entry name" value="NCS2"/>
</dbReference>
<evidence type="ECO:0000256" key="2">
    <source>
        <dbReference type="ARBA" id="ARBA00005697"/>
    </source>
</evidence>
<dbReference type="GO" id="GO:0012505">
    <property type="term" value="C:endomembrane system"/>
    <property type="evidence" value="ECO:0007669"/>
    <property type="project" value="UniProtKB-SubCell"/>
</dbReference>
<dbReference type="EMBL" id="JAKTMA010000002">
    <property type="protein sequence ID" value="MCR0231406.1"/>
    <property type="molecule type" value="Genomic_DNA"/>
</dbReference>
<evidence type="ECO:0000256" key="5">
    <source>
        <dbReference type="ARBA" id="ARBA00022989"/>
    </source>
</evidence>
<feature type="transmembrane region" description="Helical" evidence="7">
    <location>
        <begin position="297"/>
        <end position="319"/>
    </location>
</feature>
<gene>
    <name evidence="8" type="ORF">CIAN88_02290</name>
    <name evidence="10" type="ORF">GT664_07230</name>
    <name evidence="9" type="ORF">MKC95_01310</name>
</gene>
<evidence type="ECO:0000256" key="1">
    <source>
        <dbReference type="ARBA" id="ARBA00004127"/>
    </source>
</evidence>
<evidence type="ECO:0000313" key="9">
    <source>
        <dbReference type="EMBL" id="MCR0231406.1"/>
    </source>
</evidence>
<accession>A0A099IBV6</accession>
<dbReference type="PANTHER" id="PTHR43337">
    <property type="entry name" value="XANTHINE/URACIL PERMEASE C887.17-RELATED"/>
    <property type="match status" value="1"/>
</dbReference>
<feature type="transmembrane region" description="Helical" evidence="7">
    <location>
        <begin position="355"/>
        <end position="375"/>
    </location>
</feature>
<protein>
    <submittedName>
        <fullName evidence="8 9">Permease</fullName>
    </submittedName>
</protein>
<dbReference type="RefSeq" id="WP_008816610.1">
    <property type="nucleotide sequence ID" value="NZ_AP025565.1"/>
</dbReference>
<evidence type="ECO:0000256" key="6">
    <source>
        <dbReference type="ARBA" id="ARBA00023136"/>
    </source>
</evidence>
<dbReference type="Proteomes" id="UP001203972">
    <property type="component" value="Unassembled WGS sequence"/>
</dbReference>
<evidence type="ECO:0000256" key="4">
    <source>
        <dbReference type="ARBA" id="ARBA00022692"/>
    </source>
</evidence>
<dbReference type="Proteomes" id="UP000030008">
    <property type="component" value="Unassembled WGS sequence"/>
</dbReference>
<feature type="transmembrane region" description="Helical" evidence="7">
    <location>
        <begin position="181"/>
        <end position="200"/>
    </location>
</feature>
<keyword evidence="3" id="KW-0813">Transport</keyword>
<dbReference type="AlphaFoldDB" id="A0A099IBV6"/>
<organism evidence="8 11">
    <name type="scientific">Clostridium innocuum</name>
    <dbReference type="NCBI Taxonomy" id="1522"/>
    <lineage>
        <taxon>Bacteria</taxon>
        <taxon>Bacillati</taxon>
        <taxon>Bacillota</taxon>
        <taxon>Clostridia</taxon>
        <taxon>Eubacteriales</taxon>
        <taxon>Clostridiaceae</taxon>
        <taxon>Clostridium</taxon>
    </lineage>
</organism>
<feature type="transmembrane region" description="Helical" evidence="7">
    <location>
        <begin position="144"/>
        <end position="161"/>
    </location>
</feature>
<dbReference type="EMBL" id="JQIF01000010">
    <property type="protein sequence ID" value="KGJ54677.1"/>
    <property type="molecule type" value="Genomic_DNA"/>
</dbReference>
<comment type="caution">
    <text evidence="8">The sequence shown here is derived from an EMBL/GenBank/DDBJ whole genome shotgun (WGS) entry which is preliminary data.</text>
</comment>
<sequence>MSKIADFFKFRERNTSYKKELIAGITTFMTMAYVLVVQPGAIVGYGDAAFIIDANGVMITKEAIVVTCAIISGLITLLMALYANLPFALATGMGSNFMFGALIQSQQLSFGGAMAMTLISGVIFLLLTIFGIRDLIVKAIPKNIKISIGTAIGFFIAYLGFKNTGIAAFTESGMGMGNFTDPAVMLAVLGLVIIAILTAYKVNGAILIGIVIVTLLGIPAGVTTVPSTFAKVPDFTGLGNVMFNLDFKSVFSFSSVILIFTAFCGDFFSTLGTILGVSAKAGMLDENGDLPNIQQPFLVDAIGTCVGALTGNTVITTFVESSAGVEAGGRTGFTSVVVSVIFMIMVFLSPLVLMIPNAATGPALIFVGFLMISGFKDIDFADFTESFGPFVMIMFTVFTGSIASGISAGILAFVLIKTATGKFREVHPIMYVMAIPLICYFIYG</sequence>
<dbReference type="PANTHER" id="PTHR43337:SF1">
    <property type="entry name" value="XANTHINE_URACIL PERMEASE C887.17-RELATED"/>
    <property type="match status" value="1"/>
</dbReference>
<evidence type="ECO:0000256" key="7">
    <source>
        <dbReference type="SAM" id="Phobius"/>
    </source>
</evidence>
<feature type="transmembrane region" description="Helical" evidence="7">
    <location>
        <begin position="21"/>
        <end position="43"/>
    </location>
</feature>
<feature type="transmembrane region" description="Helical" evidence="7">
    <location>
        <begin position="387"/>
        <end position="414"/>
    </location>
</feature>
<dbReference type="Pfam" id="PF00860">
    <property type="entry name" value="Xan_ur_permease"/>
    <property type="match status" value="1"/>
</dbReference>
<feature type="transmembrane region" description="Helical" evidence="7">
    <location>
        <begin position="110"/>
        <end position="132"/>
    </location>
</feature>
<feature type="transmembrane region" description="Helical" evidence="7">
    <location>
        <begin position="331"/>
        <end position="348"/>
    </location>
</feature>
<feature type="transmembrane region" description="Helical" evidence="7">
    <location>
        <begin position="250"/>
        <end position="277"/>
    </location>
</feature>
<feature type="transmembrane region" description="Helical" evidence="7">
    <location>
        <begin position="207"/>
        <end position="230"/>
    </location>
</feature>
<reference evidence="8 11" key="1">
    <citation type="submission" date="2014-08" db="EMBL/GenBank/DDBJ databases">
        <title>Clostridium innocuum, an unnegligible vancomycin-resistant pathogen causing extra-intestinal infections.</title>
        <authorList>
            <person name="Feng Y."/>
            <person name="Chiu C.-H."/>
        </authorList>
    </citation>
    <scope>NUCLEOTIDE SEQUENCE [LARGE SCALE GENOMIC DNA]</scope>
    <source>
        <strain evidence="8 11">AN88</strain>
    </source>
</reference>
<comment type="subcellular location">
    <subcellularLocation>
        <location evidence="1">Endomembrane system</location>
        <topology evidence="1">Multi-pass membrane protein</topology>
    </subcellularLocation>
</comment>
<keyword evidence="6 7" id="KW-0472">Membrane</keyword>